<dbReference type="CDD" id="cd16442">
    <property type="entry name" value="BPL"/>
    <property type="match status" value="1"/>
</dbReference>
<keyword evidence="4" id="KW-1185">Reference proteome</keyword>
<organism evidence="3 4">
    <name type="scientific">Mucilaginibacter panaciglaebae</name>
    <dbReference type="NCBI Taxonomy" id="502331"/>
    <lineage>
        <taxon>Bacteria</taxon>
        <taxon>Pseudomonadati</taxon>
        <taxon>Bacteroidota</taxon>
        <taxon>Sphingobacteriia</taxon>
        <taxon>Sphingobacteriales</taxon>
        <taxon>Sphingobacteriaceae</taxon>
        <taxon>Mucilaginibacter</taxon>
    </lineage>
</organism>
<comment type="caution">
    <text evidence="3">The sequence shown here is derived from an EMBL/GenBank/DDBJ whole genome shotgun (WGS) entry which is preliminary data.</text>
</comment>
<dbReference type="GO" id="GO:0016874">
    <property type="term" value="F:ligase activity"/>
    <property type="evidence" value="ECO:0007669"/>
    <property type="project" value="UniProtKB-KW"/>
</dbReference>
<sequence>MNVFELSIIINITLQNNIFSGLFVGQNLLTLKEVDSTNNFLKNLLSNSKPVPEGTVIMAEGQYAGRGQQNNKWHAEPGKNLTFSLLLQPHFLDIAYQFDLNRAISMGVYDALWPLLGDALKIKWPNDIYYGNKKLGGMLIENLLQGSQIKNSVIGIGLNINQENFPEDAVNATSVRQILHKDYPLNDILADICNHVEAWYLKLKAGKTNFVRDTYLSRLYWFNVEKRFKTNGQEFTGTITGVKDNGLLIVKHNNTETTYNLKEIEFLNKQL</sequence>
<evidence type="ECO:0000313" key="3">
    <source>
        <dbReference type="EMBL" id="GAA4100253.1"/>
    </source>
</evidence>
<dbReference type="EMBL" id="BAABCV010000009">
    <property type="protein sequence ID" value="GAA4100253.1"/>
    <property type="molecule type" value="Genomic_DNA"/>
</dbReference>
<dbReference type="InterPro" id="IPR004408">
    <property type="entry name" value="Biotin_CoA_COase_ligase"/>
</dbReference>
<reference evidence="4" key="1">
    <citation type="journal article" date="2019" name="Int. J. Syst. Evol. Microbiol.">
        <title>The Global Catalogue of Microorganisms (GCM) 10K type strain sequencing project: providing services to taxonomists for standard genome sequencing and annotation.</title>
        <authorList>
            <consortium name="The Broad Institute Genomics Platform"/>
            <consortium name="The Broad Institute Genome Sequencing Center for Infectious Disease"/>
            <person name="Wu L."/>
            <person name="Ma J."/>
        </authorList>
    </citation>
    <scope>NUCLEOTIDE SEQUENCE [LARGE SCALE GENOMIC DNA]</scope>
    <source>
        <strain evidence="4">JCM 17085</strain>
    </source>
</reference>
<dbReference type="Proteomes" id="UP001500841">
    <property type="component" value="Unassembled WGS sequence"/>
</dbReference>
<dbReference type="PANTHER" id="PTHR12835">
    <property type="entry name" value="BIOTIN PROTEIN LIGASE"/>
    <property type="match status" value="1"/>
</dbReference>
<evidence type="ECO:0000256" key="1">
    <source>
        <dbReference type="ARBA" id="ARBA00022598"/>
    </source>
</evidence>
<gene>
    <name evidence="3" type="ORF">GCM10022392_25950</name>
</gene>
<protein>
    <submittedName>
        <fullName evidence="3">Biotin--[acetyl-CoA-carboxylase] ligase</fullName>
    </submittedName>
</protein>
<proteinExistence type="predicted"/>
<dbReference type="SUPFAM" id="SSF55681">
    <property type="entry name" value="Class II aaRS and biotin synthetases"/>
    <property type="match status" value="1"/>
</dbReference>
<evidence type="ECO:0000313" key="4">
    <source>
        <dbReference type="Proteomes" id="UP001500841"/>
    </source>
</evidence>
<evidence type="ECO:0000259" key="2">
    <source>
        <dbReference type="PROSITE" id="PS51733"/>
    </source>
</evidence>
<dbReference type="NCBIfam" id="TIGR00121">
    <property type="entry name" value="birA_ligase"/>
    <property type="match status" value="1"/>
</dbReference>
<feature type="domain" description="BPL/LPL catalytic" evidence="2">
    <location>
        <begin position="23"/>
        <end position="204"/>
    </location>
</feature>
<dbReference type="PANTHER" id="PTHR12835:SF5">
    <property type="entry name" value="BIOTIN--PROTEIN LIGASE"/>
    <property type="match status" value="1"/>
</dbReference>
<keyword evidence="1 3" id="KW-0436">Ligase</keyword>
<dbReference type="Gene3D" id="3.30.930.10">
    <property type="entry name" value="Bira Bifunctional Protein, Domain 2"/>
    <property type="match status" value="1"/>
</dbReference>
<dbReference type="Pfam" id="PF03099">
    <property type="entry name" value="BPL_LplA_LipB"/>
    <property type="match status" value="1"/>
</dbReference>
<dbReference type="InterPro" id="IPR045864">
    <property type="entry name" value="aa-tRNA-synth_II/BPL/LPL"/>
</dbReference>
<name>A0ABP7WZJ9_9SPHI</name>
<accession>A0ABP7WZJ9</accession>
<dbReference type="PROSITE" id="PS51733">
    <property type="entry name" value="BPL_LPL_CATALYTIC"/>
    <property type="match status" value="1"/>
</dbReference>
<dbReference type="InterPro" id="IPR004143">
    <property type="entry name" value="BPL_LPL_catalytic"/>
</dbReference>